<feature type="domain" description="Azaphilone pigments biosynthesis cluster protein L N-terminal" evidence="1">
    <location>
        <begin position="1"/>
        <end position="184"/>
    </location>
</feature>
<proteinExistence type="predicted"/>
<evidence type="ECO:0000259" key="1">
    <source>
        <dbReference type="Pfam" id="PF17111"/>
    </source>
</evidence>
<organism evidence="2 3">
    <name type="scientific">Parachaetomium inaequale</name>
    <dbReference type="NCBI Taxonomy" id="2588326"/>
    <lineage>
        <taxon>Eukaryota</taxon>
        <taxon>Fungi</taxon>
        <taxon>Dikarya</taxon>
        <taxon>Ascomycota</taxon>
        <taxon>Pezizomycotina</taxon>
        <taxon>Sordariomycetes</taxon>
        <taxon>Sordariomycetidae</taxon>
        <taxon>Sordariales</taxon>
        <taxon>Chaetomiaceae</taxon>
        <taxon>Parachaetomium</taxon>
    </lineage>
</organism>
<name>A0AAN6P449_9PEZI</name>
<comment type="caution">
    <text evidence="2">The sequence shown here is derived from an EMBL/GenBank/DDBJ whole genome shotgun (WGS) entry which is preliminary data.</text>
</comment>
<protein>
    <recommendedName>
        <fullName evidence="1">Azaphilone pigments biosynthesis cluster protein L N-terminal domain-containing protein</fullName>
    </recommendedName>
</protein>
<dbReference type="Proteomes" id="UP001303115">
    <property type="component" value="Unassembled WGS sequence"/>
</dbReference>
<accession>A0AAN6P449</accession>
<dbReference type="InterPro" id="IPR031348">
    <property type="entry name" value="PigL_N"/>
</dbReference>
<evidence type="ECO:0000313" key="3">
    <source>
        <dbReference type="Proteomes" id="UP001303115"/>
    </source>
</evidence>
<reference evidence="3" key="1">
    <citation type="journal article" date="2023" name="Mol. Phylogenet. Evol.">
        <title>Genome-scale phylogeny and comparative genomics of the fungal order Sordariales.</title>
        <authorList>
            <person name="Hensen N."/>
            <person name="Bonometti L."/>
            <person name="Westerberg I."/>
            <person name="Brannstrom I.O."/>
            <person name="Guillou S."/>
            <person name="Cros-Aarteil S."/>
            <person name="Calhoun S."/>
            <person name="Haridas S."/>
            <person name="Kuo A."/>
            <person name="Mondo S."/>
            <person name="Pangilinan J."/>
            <person name="Riley R."/>
            <person name="LaButti K."/>
            <person name="Andreopoulos B."/>
            <person name="Lipzen A."/>
            <person name="Chen C."/>
            <person name="Yan M."/>
            <person name="Daum C."/>
            <person name="Ng V."/>
            <person name="Clum A."/>
            <person name="Steindorff A."/>
            <person name="Ohm R.A."/>
            <person name="Martin F."/>
            <person name="Silar P."/>
            <person name="Natvig D.O."/>
            <person name="Lalanne C."/>
            <person name="Gautier V."/>
            <person name="Ament-Velasquez S.L."/>
            <person name="Kruys A."/>
            <person name="Hutchinson M.I."/>
            <person name="Powell A.J."/>
            <person name="Barry K."/>
            <person name="Miller A.N."/>
            <person name="Grigoriev I.V."/>
            <person name="Debuchy R."/>
            <person name="Gladieux P."/>
            <person name="Hiltunen Thoren M."/>
            <person name="Johannesson H."/>
        </authorList>
    </citation>
    <scope>NUCLEOTIDE SEQUENCE [LARGE SCALE GENOMIC DNA]</scope>
    <source>
        <strain evidence="3">CBS 284.82</strain>
    </source>
</reference>
<evidence type="ECO:0000313" key="2">
    <source>
        <dbReference type="EMBL" id="KAK4031399.1"/>
    </source>
</evidence>
<gene>
    <name evidence="2" type="ORF">C8A01DRAFT_21371</name>
</gene>
<dbReference type="Pfam" id="PF17111">
    <property type="entry name" value="PigL_N"/>
    <property type="match status" value="1"/>
</dbReference>
<dbReference type="AlphaFoldDB" id="A0AAN6P449"/>
<dbReference type="EMBL" id="MU854825">
    <property type="protein sequence ID" value="KAK4031399.1"/>
    <property type="molecule type" value="Genomic_DNA"/>
</dbReference>
<sequence length="270" mass="29271">MEPLSVASSVVGVTPPALHCVRHLLDDIQKIIDAPEAVASLRGDLTATDKALISLQTITDSQWKSLGDIVIDESKSAMTLCLSSCERFQTALARWTQHSHNGKLSWRDRAVVGFFKQKQIKSMSEQLQICKTTLTSVVSIATLHSSLQQKDVSDDLLNMISLKEAEVTTALEAANKQLVEVNTQLAALRVAGQRGGETEADRADVDGQVVDELSALDTSRRLLEALLERTHAAVAEAQKEDDGPRFVFGNVEKGFQIGTNSGTISGITFN</sequence>
<keyword evidence="3" id="KW-1185">Reference proteome</keyword>